<keyword evidence="14" id="KW-1185">Reference proteome</keyword>
<dbReference type="FunFam" id="1.10.1040.10:FF:000047">
    <property type="entry name" value="2-dehydropantoate 2-reductase"/>
    <property type="match status" value="1"/>
</dbReference>
<evidence type="ECO:0000256" key="8">
    <source>
        <dbReference type="ARBA" id="ARBA00032024"/>
    </source>
</evidence>
<evidence type="ECO:0000256" key="5">
    <source>
        <dbReference type="ARBA" id="ARBA00022655"/>
    </source>
</evidence>
<feature type="transmembrane region" description="Helical" evidence="10">
    <location>
        <begin position="12"/>
        <end position="37"/>
    </location>
</feature>
<evidence type="ECO:0000313" key="13">
    <source>
        <dbReference type="EMBL" id="QLQ80951.1"/>
    </source>
</evidence>
<reference evidence="13 14" key="1">
    <citation type="submission" date="2020-06" db="EMBL/GenBank/DDBJ databases">
        <title>The yeast mating-type switching endonuclease HO is a domesticated member of an unorthodox homing genetic element family.</title>
        <authorList>
            <person name="Coughlan A.Y."/>
            <person name="Lombardi L."/>
            <person name="Braun-Galleani S."/>
            <person name="Martos A.R."/>
            <person name="Galeote V."/>
            <person name="Bigey F."/>
            <person name="Dequin S."/>
            <person name="Byrne K.P."/>
            <person name="Wolfe K.H."/>
        </authorList>
    </citation>
    <scope>NUCLEOTIDE SEQUENCE [LARGE SCALE GENOMIC DNA]</scope>
    <source>
        <strain evidence="13 14">CBS2947</strain>
    </source>
</reference>
<dbReference type="InterPro" id="IPR050838">
    <property type="entry name" value="Ketopantoate_reductase"/>
</dbReference>
<dbReference type="SUPFAM" id="SSF51735">
    <property type="entry name" value="NAD(P)-binding Rossmann-fold domains"/>
    <property type="match status" value="1"/>
</dbReference>
<protein>
    <recommendedName>
        <fullName evidence="4">2-dehydropantoate 2-reductase</fullName>
        <ecNumber evidence="4">1.1.1.169</ecNumber>
    </recommendedName>
    <alternativeName>
        <fullName evidence="8">Ketopantoate reductase</fullName>
    </alternativeName>
</protein>
<name>A0A7H9HUD4_9SACH</name>
<feature type="domain" description="Ketopantoate reductase N-terminal" evidence="11">
    <location>
        <begin position="9"/>
        <end position="171"/>
    </location>
</feature>
<dbReference type="InterPro" id="IPR008927">
    <property type="entry name" value="6-PGluconate_DH-like_C_sf"/>
</dbReference>
<evidence type="ECO:0000313" key="14">
    <source>
        <dbReference type="Proteomes" id="UP000510647"/>
    </source>
</evidence>
<dbReference type="InterPro" id="IPR003710">
    <property type="entry name" value="ApbA"/>
</dbReference>
<feature type="domain" description="Ketopantoate reductase C-terminal" evidence="12">
    <location>
        <begin position="221"/>
        <end position="359"/>
    </location>
</feature>
<evidence type="ECO:0000256" key="2">
    <source>
        <dbReference type="ARBA" id="ARBA00004994"/>
    </source>
</evidence>
<dbReference type="SUPFAM" id="SSF48179">
    <property type="entry name" value="6-phosphogluconate dehydrogenase C-terminal domain-like"/>
    <property type="match status" value="1"/>
</dbReference>
<dbReference type="GO" id="GO:0005739">
    <property type="term" value="C:mitochondrion"/>
    <property type="evidence" value="ECO:0007669"/>
    <property type="project" value="TreeGrafter"/>
</dbReference>
<sequence>MTTSTKPVIHILGLGAMGALLAVDLLRFTNVTVVPLFRSQDRLLRFQNEFNSTIAVRKLFENDQPLHSCKLECSESPETFAGGMIKNLIITTKTYQTAEALKPYLRFIDHNTNLILVQNGLGVPEMLKEKVFTDPETDPQLFQGVISHGAFHDQGFTFNHAGLGDLKIARLPHDPNDPIQSEEDASRDRKQNELVQLLTEVTFAASFQTTQMTYQELLMGQLYKFLVNACINPVTSIVDCINGELADDSTEIFTLIIDECLQVLKVAYKPLFEYETNYHNTKGYPIVPVLSVLNTENMVKEVIRLGCIVNRHNSSSMRQDTLYLRDTEIDYINGYIVKLANKYKLNAKINETVQSLVKLRLALNKKRKLQGDMRSN</sequence>
<evidence type="ECO:0000256" key="7">
    <source>
        <dbReference type="ARBA" id="ARBA00023002"/>
    </source>
</evidence>
<keyword evidence="6" id="KW-0521">NADP</keyword>
<comment type="catalytic activity">
    <reaction evidence="9">
        <text>(R)-pantoate + NADP(+) = 2-dehydropantoate + NADPH + H(+)</text>
        <dbReference type="Rhea" id="RHEA:16233"/>
        <dbReference type="ChEBI" id="CHEBI:11561"/>
        <dbReference type="ChEBI" id="CHEBI:15378"/>
        <dbReference type="ChEBI" id="CHEBI:15980"/>
        <dbReference type="ChEBI" id="CHEBI:57783"/>
        <dbReference type="ChEBI" id="CHEBI:58349"/>
        <dbReference type="EC" id="1.1.1.169"/>
    </reaction>
</comment>
<evidence type="ECO:0000256" key="4">
    <source>
        <dbReference type="ARBA" id="ARBA00013014"/>
    </source>
</evidence>
<dbReference type="InterPro" id="IPR036291">
    <property type="entry name" value="NAD(P)-bd_dom_sf"/>
</dbReference>
<comment type="similarity">
    <text evidence="3">Belongs to the ketopantoate reductase family.</text>
</comment>
<dbReference type="InterPro" id="IPR013328">
    <property type="entry name" value="6PGD_dom2"/>
</dbReference>
<dbReference type="AlphaFoldDB" id="A0A7H9HUD4"/>
<dbReference type="InterPro" id="IPR013752">
    <property type="entry name" value="KPA_reductase"/>
</dbReference>
<evidence type="ECO:0000256" key="10">
    <source>
        <dbReference type="SAM" id="Phobius"/>
    </source>
</evidence>
<dbReference type="GO" id="GO:0050661">
    <property type="term" value="F:NADP binding"/>
    <property type="evidence" value="ECO:0007669"/>
    <property type="project" value="TreeGrafter"/>
</dbReference>
<evidence type="ECO:0000256" key="6">
    <source>
        <dbReference type="ARBA" id="ARBA00022857"/>
    </source>
</evidence>
<dbReference type="Pfam" id="PF08546">
    <property type="entry name" value="ApbA_C"/>
    <property type="match status" value="1"/>
</dbReference>
<keyword evidence="7" id="KW-0560">Oxidoreductase</keyword>
<dbReference type="GO" id="GO:0008677">
    <property type="term" value="F:2-dehydropantoate 2-reductase activity"/>
    <property type="evidence" value="ECO:0007669"/>
    <property type="project" value="UniProtKB-EC"/>
</dbReference>
<dbReference type="OrthoDB" id="73846at2759"/>
<dbReference type="PANTHER" id="PTHR43765">
    <property type="entry name" value="2-DEHYDROPANTOATE 2-REDUCTASE-RELATED"/>
    <property type="match status" value="1"/>
</dbReference>
<dbReference type="EC" id="1.1.1.169" evidence="4"/>
<keyword evidence="10" id="KW-0812">Transmembrane</keyword>
<dbReference type="NCBIfam" id="TIGR00745">
    <property type="entry name" value="apbA_panE"/>
    <property type="match status" value="1"/>
</dbReference>
<dbReference type="PANTHER" id="PTHR43765:SF2">
    <property type="entry name" value="2-DEHYDROPANTOATE 2-REDUCTASE"/>
    <property type="match status" value="1"/>
</dbReference>
<evidence type="ECO:0000256" key="9">
    <source>
        <dbReference type="ARBA" id="ARBA00048793"/>
    </source>
</evidence>
<evidence type="ECO:0000256" key="1">
    <source>
        <dbReference type="ARBA" id="ARBA00002919"/>
    </source>
</evidence>
<comment type="function">
    <text evidence="1">Catalyzes the NADPH-dependent reduction of ketopantoate into pantoic acid.</text>
</comment>
<dbReference type="InterPro" id="IPR013332">
    <property type="entry name" value="KPR_N"/>
</dbReference>
<gene>
    <name evidence="13" type="ORF">HG537_0E03060</name>
</gene>
<dbReference type="Gene3D" id="3.40.50.720">
    <property type="entry name" value="NAD(P)-binding Rossmann-like Domain"/>
    <property type="match status" value="1"/>
</dbReference>
<keyword evidence="10" id="KW-0472">Membrane</keyword>
<dbReference type="EMBL" id="CP059271">
    <property type="protein sequence ID" value="QLQ80951.1"/>
    <property type="molecule type" value="Genomic_DNA"/>
</dbReference>
<accession>A0A7H9HUD4</accession>
<evidence type="ECO:0000256" key="3">
    <source>
        <dbReference type="ARBA" id="ARBA00007870"/>
    </source>
</evidence>
<comment type="pathway">
    <text evidence="2">Cofactor biosynthesis; (R)-pantothenate biosynthesis; (R)-pantoate from 3-methyl-2-oxobutanoate: step 2/2.</text>
</comment>
<dbReference type="Pfam" id="PF02558">
    <property type="entry name" value="ApbA"/>
    <property type="match status" value="1"/>
</dbReference>
<organism evidence="13 14">
    <name type="scientific">Torulaspora globosa</name>
    <dbReference type="NCBI Taxonomy" id="48254"/>
    <lineage>
        <taxon>Eukaryota</taxon>
        <taxon>Fungi</taxon>
        <taxon>Dikarya</taxon>
        <taxon>Ascomycota</taxon>
        <taxon>Saccharomycotina</taxon>
        <taxon>Saccharomycetes</taxon>
        <taxon>Saccharomycetales</taxon>
        <taxon>Saccharomycetaceae</taxon>
        <taxon>Torulaspora</taxon>
    </lineage>
</organism>
<dbReference type="Gene3D" id="1.10.1040.10">
    <property type="entry name" value="N-(1-d-carboxylethyl)-l-norvaline Dehydrogenase, domain 2"/>
    <property type="match status" value="1"/>
</dbReference>
<keyword evidence="10" id="KW-1133">Transmembrane helix</keyword>
<dbReference type="Proteomes" id="UP000510647">
    <property type="component" value="Chromosome 5"/>
</dbReference>
<keyword evidence="5" id="KW-0566">Pantothenate biosynthesis</keyword>
<evidence type="ECO:0000259" key="11">
    <source>
        <dbReference type="Pfam" id="PF02558"/>
    </source>
</evidence>
<evidence type="ECO:0000259" key="12">
    <source>
        <dbReference type="Pfam" id="PF08546"/>
    </source>
</evidence>
<dbReference type="GO" id="GO:0015940">
    <property type="term" value="P:pantothenate biosynthetic process"/>
    <property type="evidence" value="ECO:0007669"/>
    <property type="project" value="UniProtKB-KW"/>
</dbReference>
<proteinExistence type="inferred from homology"/>